<dbReference type="GO" id="GO:0008972">
    <property type="term" value="F:phosphomethylpyrimidine kinase activity"/>
    <property type="evidence" value="ECO:0007669"/>
    <property type="project" value="InterPro"/>
</dbReference>
<gene>
    <name evidence="8" type="ORF">DNFV4_01512</name>
</gene>
<accession>A0AA86MXW6</accession>
<dbReference type="CDD" id="cd01169">
    <property type="entry name" value="HMPP_kinase"/>
    <property type="match status" value="1"/>
</dbReference>
<keyword evidence="9" id="KW-1185">Reference proteome</keyword>
<evidence type="ECO:0000256" key="1">
    <source>
        <dbReference type="ARBA" id="ARBA00004948"/>
    </source>
</evidence>
<dbReference type="Gene3D" id="3.40.1190.20">
    <property type="match status" value="1"/>
</dbReference>
<dbReference type="GO" id="GO:0005524">
    <property type="term" value="F:ATP binding"/>
    <property type="evidence" value="ECO:0007669"/>
    <property type="project" value="UniProtKB-KW"/>
</dbReference>
<keyword evidence="6" id="KW-0067">ATP-binding</keyword>
<dbReference type="GO" id="GO:0009228">
    <property type="term" value="P:thiamine biosynthetic process"/>
    <property type="evidence" value="ECO:0007669"/>
    <property type="project" value="InterPro"/>
</dbReference>
<dbReference type="PANTHER" id="PTHR20858">
    <property type="entry name" value="PHOSPHOMETHYLPYRIMIDINE KINASE"/>
    <property type="match status" value="1"/>
</dbReference>
<evidence type="ECO:0000256" key="2">
    <source>
        <dbReference type="ARBA" id="ARBA00012135"/>
    </source>
</evidence>
<reference evidence="8" key="1">
    <citation type="submission" date="2022-10" db="EMBL/GenBank/DDBJ databases">
        <authorList>
            <person name="Koch H."/>
        </authorList>
    </citation>
    <scope>NUCLEOTIDE SEQUENCE</scope>
    <source>
        <strain evidence="8">DNF</strain>
    </source>
</reference>
<dbReference type="EC" id="2.7.1.49" evidence="2"/>
<dbReference type="AlphaFoldDB" id="A0AA86MXW6"/>
<feature type="domain" description="Pyridoxamine kinase/Phosphomethylpyrimidine kinase" evidence="7">
    <location>
        <begin position="14"/>
        <end position="258"/>
    </location>
</feature>
<evidence type="ECO:0000256" key="5">
    <source>
        <dbReference type="ARBA" id="ARBA00022777"/>
    </source>
</evidence>
<keyword evidence="3" id="KW-0808">Transferase</keyword>
<dbReference type="KEGG" id="nti:DNFV4_01512"/>
<dbReference type="Proteomes" id="UP001179121">
    <property type="component" value="Chromosome"/>
</dbReference>
<dbReference type="PANTHER" id="PTHR20858:SF17">
    <property type="entry name" value="HYDROXYMETHYLPYRIMIDINE_PHOSPHOMETHYLPYRIMIDINE KINASE THI20-RELATED"/>
    <property type="match status" value="1"/>
</dbReference>
<evidence type="ECO:0000313" key="9">
    <source>
        <dbReference type="Proteomes" id="UP001179121"/>
    </source>
</evidence>
<sequence length="269" mass="28331">MNVLKQVLTIAGSDSGGGAGIQGDIKAMSANGVFALSVITAVTAQNTEEVTDVFELPVSIIAAQLDAVFDDFEIAAVKTGMLSSAAVISTVVRLLKPQQVGQLVVDPVMISKSGQALLKPEAVEALTKDLFPLALLVTPNVHEAQQLSGIEIKTLADARRAAKVIAQFGCHHVLIKGGHLIAERGTDLLYDGRFFQIYKGEFIDTTHTHGTGCTFASAITAQLARGKSVPDAVQAAKTYVTEAIRHSLAIGHGKGPTNHFYFLQGNGAQ</sequence>
<evidence type="ECO:0000313" key="8">
    <source>
        <dbReference type="EMBL" id="CAI4031081.1"/>
    </source>
</evidence>
<dbReference type="InterPro" id="IPR029056">
    <property type="entry name" value="Ribokinase-like"/>
</dbReference>
<dbReference type="InterPro" id="IPR013749">
    <property type="entry name" value="PM/HMP-P_kinase-1"/>
</dbReference>
<dbReference type="GO" id="GO:0008902">
    <property type="term" value="F:hydroxymethylpyrimidine kinase activity"/>
    <property type="evidence" value="ECO:0007669"/>
    <property type="project" value="UniProtKB-EC"/>
</dbReference>
<organism evidence="8 9">
    <name type="scientific">Nitrospira tepida</name>
    <dbReference type="NCBI Taxonomy" id="2973512"/>
    <lineage>
        <taxon>Bacteria</taxon>
        <taxon>Pseudomonadati</taxon>
        <taxon>Nitrospirota</taxon>
        <taxon>Nitrospiria</taxon>
        <taxon>Nitrospirales</taxon>
        <taxon>Nitrospiraceae</taxon>
        <taxon>Nitrospira</taxon>
    </lineage>
</organism>
<name>A0AA86MXW6_9BACT</name>
<protein>
    <recommendedName>
        <fullName evidence="2">hydroxymethylpyrimidine kinase</fullName>
        <ecNumber evidence="2">2.7.1.49</ecNumber>
    </recommendedName>
</protein>
<comment type="pathway">
    <text evidence="1">Cofactor biosynthesis; thiamine diphosphate biosynthesis.</text>
</comment>
<dbReference type="EMBL" id="OX365700">
    <property type="protein sequence ID" value="CAI4031081.1"/>
    <property type="molecule type" value="Genomic_DNA"/>
</dbReference>
<dbReference type="SUPFAM" id="SSF53613">
    <property type="entry name" value="Ribokinase-like"/>
    <property type="match status" value="1"/>
</dbReference>
<evidence type="ECO:0000259" key="7">
    <source>
        <dbReference type="Pfam" id="PF08543"/>
    </source>
</evidence>
<dbReference type="InterPro" id="IPR004399">
    <property type="entry name" value="HMP/HMP-P_kinase_dom"/>
</dbReference>
<dbReference type="Pfam" id="PF08543">
    <property type="entry name" value="Phos_pyr_kin"/>
    <property type="match status" value="1"/>
</dbReference>
<keyword evidence="5 8" id="KW-0418">Kinase</keyword>
<evidence type="ECO:0000256" key="3">
    <source>
        <dbReference type="ARBA" id="ARBA00022679"/>
    </source>
</evidence>
<keyword evidence="4" id="KW-0547">Nucleotide-binding</keyword>
<dbReference type="NCBIfam" id="TIGR00097">
    <property type="entry name" value="HMP-P_kinase"/>
    <property type="match status" value="1"/>
</dbReference>
<proteinExistence type="predicted"/>
<dbReference type="FunFam" id="3.40.1190.20:FF:000003">
    <property type="entry name" value="Phosphomethylpyrimidine kinase ThiD"/>
    <property type="match status" value="1"/>
</dbReference>
<dbReference type="GO" id="GO:0005829">
    <property type="term" value="C:cytosol"/>
    <property type="evidence" value="ECO:0007669"/>
    <property type="project" value="TreeGrafter"/>
</dbReference>
<evidence type="ECO:0000256" key="6">
    <source>
        <dbReference type="ARBA" id="ARBA00022840"/>
    </source>
</evidence>
<evidence type="ECO:0000256" key="4">
    <source>
        <dbReference type="ARBA" id="ARBA00022741"/>
    </source>
</evidence>